<evidence type="ECO:0000256" key="1">
    <source>
        <dbReference type="ARBA" id="ARBA00001933"/>
    </source>
</evidence>
<dbReference type="InterPro" id="IPR000821">
    <property type="entry name" value="Ala_racemase"/>
</dbReference>
<dbReference type="Pfam" id="PF01168">
    <property type="entry name" value="Ala_racemase_N"/>
    <property type="match status" value="1"/>
</dbReference>
<evidence type="ECO:0000259" key="4">
    <source>
        <dbReference type="Pfam" id="PF01168"/>
    </source>
</evidence>
<feature type="domain" description="Alanine racemase N-terminal" evidence="4">
    <location>
        <begin position="13"/>
        <end position="226"/>
    </location>
</feature>
<evidence type="ECO:0000256" key="3">
    <source>
        <dbReference type="ARBA" id="ARBA00023235"/>
    </source>
</evidence>
<evidence type="ECO:0000313" key="5">
    <source>
        <dbReference type="EMBL" id="GMA39515.1"/>
    </source>
</evidence>
<dbReference type="CDD" id="cd06815">
    <property type="entry name" value="PLPDE_III_AR_like_1"/>
    <property type="match status" value="1"/>
</dbReference>
<dbReference type="EMBL" id="BSUO01000001">
    <property type="protein sequence ID" value="GMA39515.1"/>
    <property type="molecule type" value="Genomic_DNA"/>
</dbReference>
<dbReference type="PANTHER" id="PTHR30511">
    <property type="entry name" value="ALANINE RACEMASE"/>
    <property type="match status" value="1"/>
</dbReference>
<keyword evidence="3" id="KW-0413">Isomerase</keyword>
<proteinExistence type="predicted"/>
<keyword evidence="2" id="KW-0663">Pyridoxal phosphate</keyword>
<keyword evidence="6" id="KW-1185">Reference proteome</keyword>
<dbReference type="SUPFAM" id="SSF51419">
    <property type="entry name" value="PLP-binding barrel"/>
    <property type="match status" value="1"/>
</dbReference>
<dbReference type="RefSeq" id="WP_284303414.1">
    <property type="nucleotide sequence ID" value="NZ_BSUO01000001.1"/>
</dbReference>
<accession>A0ABQ6INN0</accession>
<evidence type="ECO:0000313" key="6">
    <source>
        <dbReference type="Proteomes" id="UP001157126"/>
    </source>
</evidence>
<dbReference type="InterPro" id="IPR029066">
    <property type="entry name" value="PLP-binding_barrel"/>
</dbReference>
<gene>
    <name evidence="5" type="ORF">GCM10025883_15600</name>
</gene>
<organism evidence="5 6">
    <name type="scientific">Mobilicoccus caccae</name>
    <dbReference type="NCBI Taxonomy" id="1859295"/>
    <lineage>
        <taxon>Bacteria</taxon>
        <taxon>Bacillati</taxon>
        <taxon>Actinomycetota</taxon>
        <taxon>Actinomycetes</taxon>
        <taxon>Micrococcales</taxon>
        <taxon>Dermatophilaceae</taxon>
        <taxon>Mobilicoccus</taxon>
    </lineage>
</organism>
<protein>
    <recommendedName>
        <fullName evidence="4">Alanine racemase N-terminal domain-containing protein</fullName>
    </recommendedName>
</protein>
<dbReference type="PANTHER" id="PTHR30511:SF3">
    <property type="entry name" value="LYSINE RACEMASE"/>
    <property type="match status" value="1"/>
</dbReference>
<evidence type="ECO:0000256" key="2">
    <source>
        <dbReference type="ARBA" id="ARBA00022898"/>
    </source>
</evidence>
<reference evidence="6" key="1">
    <citation type="journal article" date="2019" name="Int. J. Syst. Evol. Microbiol.">
        <title>The Global Catalogue of Microorganisms (GCM) 10K type strain sequencing project: providing services to taxonomists for standard genome sequencing and annotation.</title>
        <authorList>
            <consortium name="The Broad Institute Genomics Platform"/>
            <consortium name="The Broad Institute Genome Sequencing Center for Infectious Disease"/>
            <person name="Wu L."/>
            <person name="Ma J."/>
        </authorList>
    </citation>
    <scope>NUCLEOTIDE SEQUENCE [LARGE SCALE GENOMIC DNA]</scope>
    <source>
        <strain evidence="6">NBRC 113072</strain>
    </source>
</reference>
<dbReference type="InterPro" id="IPR001608">
    <property type="entry name" value="Ala_racemase_N"/>
</dbReference>
<dbReference type="Gene3D" id="3.20.20.10">
    <property type="entry name" value="Alanine racemase"/>
    <property type="match status" value="1"/>
</dbReference>
<dbReference type="Proteomes" id="UP001157126">
    <property type="component" value="Unassembled WGS sequence"/>
</dbReference>
<comment type="cofactor">
    <cofactor evidence="1">
        <name>pyridoxal 5'-phosphate</name>
        <dbReference type="ChEBI" id="CHEBI:597326"/>
    </cofactor>
</comment>
<name>A0ABQ6INN0_9MICO</name>
<sequence length="359" mass="38208">MIAQTPRLELYPDRIGENAKIVYDLCHAHGATVAAVAKVTCANPSVVHAMMRAGADMVADSRIQNLMSATALGLERPSMLLRIPTPSAAHDIVRYADITLNSSLGSLQVLSEAARMLGVTHEAVLMIDVGDLREGVWPDHAAKVAKAAAALPNLELVGVGANLACYGGVIPSVENMRLLVDVRNECRDASGLELPLISGGNSSSLPLLASGKMPAEINHFRIGETVILGSNVLDRSDWPGTRQDTVRLVAEIVELERKPSVPIGLRAQNAFGETVEFDDRGTRLRAICNIGRQDTSVDGILPQDPGIRVIGGSSDHLILDVEDATTPIHLGAEVAFTPNYGALLGLSTSPYVEKIIRRG</sequence>
<comment type="caution">
    <text evidence="5">The sequence shown here is derived from an EMBL/GenBank/DDBJ whole genome shotgun (WGS) entry which is preliminary data.</text>
</comment>